<protein>
    <recommendedName>
        <fullName evidence="1">LTI65/LTI78 PGEED repeat domain-containing protein</fullName>
    </recommendedName>
</protein>
<comment type="caution">
    <text evidence="2">The sequence shown here is derived from an EMBL/GenBank/DDBJ whole genome shotgun (WGS) entry which is preliminary data.</text>
</comment>
<evidence type="ECO:0000313" key="3">
    <source>
        <dbReference type="Proteomes" id="UP000631114"/>
    </source>
</evidence>
<dbReference type="AlphaFoldDB" id="A0A835LDM0"/>
<dbReference type="EMBL" id="JADFTS010000009">
    <property type="protein sequence ID" value="KAF9590695.1"/>
    <property type="molecule type" value="Genomic_DNA"/>
</dbReference>
<dbReference type="Pfam" id="PF23399">
    <property type="entry name" value="LTI65_PGEED"/>
    <property type="match status" value="1"/>
</dbReference>
<keyword evidence="3" id="KW-1185">Reference proteome</keyword>
<evidence type="ECO:0000313" key="2">
    <source>
        <dbReference type="EMBL" id="KAF9590695.1"/>
    </source>
</evidence>
<feature type="domain" description="LTI65/LTI78 PGEED repeat" evidence="1">
    <location>
        <begin position="57"/>
        <end position="80"/>
    </location>
</feature>
<dbReference type="Proteomes" id="UP000631114">
    <property type="component" value="Unassembled WGS sequence"/>
</dbReference>
<accession>A0A835LDM0</accession>
<dbReference type="OrthoDB" id="1931597at2759"/>
<gene>
    <name evidence="2" type="ORF">IFM89_036218</name>
</gene>
<sequence>MDGNGLSIGLPLVFPRNIEEEAGLLQGEENAPIYGKEVLECDYFQDPWYGRGVGEIDKGVASVKGYIVEKLKPGEEDKALESGCGQ</sequence>
<dbReference type="InterPro" id="IPR057059">
    <property type="entry name" value="LTI65/LTI78_PGEED"/>
</dbReference>
<name>A0A835LDM0_9MAGN</name>
<evidence type="ECO:0000259" key="1">
    <source>
        <dbReference type="Pfam" id="PF23399"/>
    </source>
</evidence>
<proteinExistence type="predicted"/>
<organism evidence="2 3">
    <name type="scientific">Coptis chinensis</name>
    <dbReference type="NCBI Taxonomy" id="261450"/>
    <lineage>
        <taxon>Eukaryota</taxon>
        <taxon>Viridiplantae</taxon>
        <taxon>Streptophyta</taxon>
        <taxon>Embryophyta</taxon>
        <taxon>Tracheophyta</taxon>
        <taxon>Spermatophyta</taxon>
        <taxon>Magnoliopsida</taxon>
        <taxon>Ranunculales</taxon>
        <taxon>Ranunculaceae</taxon>
        <taxon>Coptidoideae</taxon>
        <taxon>Coptis</taxon>
    </lineage>
</organism>
<reference evidence="2 3" key="1">
    <citation type="submission" date="2020-10" db="EMBL/GenBank/DDBJ databases">
        <title>The Coptis chinensis genome and diversification of protoberbering-type alkaloids.</title>
        <authorList>
            <person name="Wang B."/>
            <person name="Shu S."/>
            <person name="Song C."/>
            <person name="Liu Y."/>
        </authorList>
    </citation>
    <scope>NUCLEOTIDE SEQUENCE [LARGE SCALE GENOMIC DNA]</scope>
    <source>
        <strain evidence="2">HL-2020</strain>
        <tissue evidence="2">Leaf</tissue>
    </source>
</reference>